<organism evidence="7 8">
    <name type="scientific">Blastococcus xanthinilyticus</name>
    <dbReference type="NCBI Taxonomy" id="1564164"/>
    <lineage>
        <taxon>Bacteria</taxon>
        <taxon>Bacillati</taxon>
        <taxon>Actinomycetota</taxon>
        <taxon>Actinomycetes</taxon>
        <taxon>Geodermatophilales</taxon>
        <taxon>Geodermatophilaceae</taxon>
        <taxon>Blastococcus</taxon>
    </lineage>
</organism>
<evidence type="ECO:0000313" key="8">
    <source>
        <dbReference type="Proteomes" id="UP000322499"/>
    </source>
</evidence>
<dbReference type="AlphaFoldDB" id="A0A5S5CRM3"/>
<gene>
    <name evidence="7" type="ORF">BD833_109135</name>
</gene>
<dbReference type="Gene3D" id="3.50.50.60">
    <property type="entry name" value="FAD/NAD(P)-binding domain"/>
    <property type="match status" value="1"/>
</dbReference>
<dbReference type="RefSeq" id="WP_166533897.1">
    <property type="nucleotide sequence ID" value="NZ_VNHW01000009.1"/>
</dbReference>
<evidence type="ECO:0000256" key="2">
    <source>
        <dbReference type="ARBA" id="ARBA00022977"/>
    </source>
</evidence>
<feature type="domain" description="FAD dependent oxidoreductase" evidence="6">
    <location>
        <begin position="4"/>
        <end position="348"/>
    </location>
</feature>
<dbReference type="GO" id="GO:0005737">
    <property type="term" value="C:cytoplasm"/>
    <property type="evidence" value="ECO:0007669"/>
    <property type="project" value="TreeGrafter"/>
</dbReference>
<evidence type="ECO:0000256" key="5">
    <source>
        <dbReference type="ARBA" id="ARBA00050018"/>
    </source>
</evidence>
<dbReference type="InterPro" id="IPR012727">
    <property type="entry name" value="Gly_oxidase_ThiO"/>
</dbReference>
<dbReference type="EMBL" id="VNHW01000009">
    <property type="protein sequence ID" value="TYP86531.1"/>
    <property type="molecule type" value="Genomic_DNA"/>
</dbReference>
<accession>A0A5S5CRM3</accession>
<dbReference type="GO" id="GO:0009229">
    <property type="term" value="P:thiamine diphosphate biosynthetic process"/>
    <property type="evidence" value="ECO:0007669"/>
    <property type="project" value="UniProtKB-UniPathway"/>
</dbReference>
<dbReference type="Pfam" id="PF01266">
    <property type="entry name" value="DAO"/>
    <property type="match status" value="1"/>
</dbReference>
<dbReference type="Proteomes" id="UP000322499">
    <property type="component" value="Unassembled WGS sequence"/>
</dbReference>
<dbReference type="GO" id="GO:0009228">
    <property type="term" value="P:thiamine biosynthetic process"/>
    <property type="evidence" value="ECO:0007669"/>
    <property type="project" value="UniProtKB-KW"/>
</dbReference>
<dbReference type="GO" id="GO:0050660">
    <property type="term" value="F:flavin adenine dinucleotide binding"/>
    <property type="evidence" value="ECO:0007669"/>
    <property type="project" value="InterPro"/>
</dbReference>
<comment type="catalytic activity">
    <reaction evidence="4">
        <text>glycine + O2 + H2O = glyoxylate + H2O2 + NH4(+)</text>
        <dbReference type="Rhea" id="RHEA:11532"/>
        <dbReference type="ChEBI" id="CHEBI:15377"/>
        <dbReference type="ChEBI" id="CHEBI:15379"/>
        <dbReference type="ChEBI" id="CHEBI:16240"/>
        <dbReference type="ChEBI" id="CHEBI:28938"/>
        <dbReference type="ChEBI" id="CHEBI:36655"/>
        <dbReference type="ChEBI" id="CHEBI:57305"/>
        <dbReference type="EC" id="1.4.3.19"/>
    </reaction>
</comment>
<sequence>MTAVAVAGGGLIGLSVAWRAAQRGLTVTVVDDAPGTGASHAAAGMLAPVTEAGYGEEALLQLCLASLERWPAFAADVEAAGGVPVGLRTAGTLVVGFDDDDMRALDALHAFQRELGLAADRLTPRATRRREPSLTPRVRGGLLVPGDQSVDGRSLHAGLLAAARAAGVRLVERRVAGVHVEGGRAAGLLLPSGEVLAADAVVLALGAHSAGLPGVPPLPVRPVKGQILRLAGAADLLRGTVRALVRGRQVYLVPYAGDRLVVGATVEDRGFDATVTAGGVHELLHDAIDVVPEVGELELVETLARWRPGTADNAPLLGPSGLPGLALATGHHRNGVLLAPVTGEILADYLSRGQLPELAAPFTADRFPTDHPPTDPSGSR</sequence>
<keyword evidence="8" id="KW-1185">Reference proteome</keyword>
<evidence type="ECO:0000259" key="6">
    <source>
        <dbReference type="Pfam" id="PF01266"/>
    </source>
</evidence>
<dbReference type="Gene3D" id="3.30.9.10">
    <property type="entry name" value="D-Amino Acid Oxidase, subunit A, domain 2"/>
    <property type="match status" value="1"/>
</dbReference>
<evidence type="ECO:0000256" key="4">
    <source>
        <dbReference type="ARBA" id="ARBA00049872"/>
    </source>
</evidence>
<dbReference type="InterPro" id="IPR036188">
    <property type="entry name" value="FAD/NAD-bd_sf"/>
</dbReference>
<dbReference type="InterPro" id="IPR006076">
    <property type="entry name" value="FAD-dep_OxRdtase"/>
</dbReference>
<keyword evidence="2" id="KW-0784">Thiamine biosynthesis</keyword>
<dbReference type="SUPFAM" id="SSF54373">
    <property type="entry name" value="FAD-linked reductases, C-terminal domain"/>
    <property type="match status" value="1"/>
</dbReference>
<comment type="caution">
    <text evidence="7">The sequence shown here is derived from an EMBL/GenBank/DDBJ whole genome shotgun (WGS) entry which is preliminary data.</text>
</comment>
<evidence type="ECO:0000256" key="1">
    <source>
        <dbReference type="ARBA" id="ARBA00004948"/>
    </source>
</evidence>
<keyword evidence="3" id="KW-0560">Oxidoreductase</keyword>
<dbReference type="SUPFAM" id="SSF51905">
    <property type="entry name" value="FAD/NAD(P)-binding domain"/>
    <property type="match status" value="1"/>
</dbReference>
<proteinExistence type="predicted"/>
<comment type="pathway">
    <text evidence="1">Cofactor biosynthesis; thiamine diphosphate biosynthesis.</text>
</comment>
<dbReference type="NCBIfam" id="TIGR02352">
    <property type="entry name" value="thiamin_ThiO"/>
    <property type="match status" value="1"/>
</dbReference>
<dbReference type="PANTHER" id="PTHR13847">
    <property type="entry name" value="SARCOSINE DEHYDROGENASE-RELATED"/>
    <property type="match status" value="1"/>
</dbReference>
<reference evidence="7 8" key="1">
    <citation type="submission" date="2019-07" db="EMBL/GenBank/DDBJ databases">
        <title>Genomic Encyclopedia of Archaeal and Bacterial Type Strains, Phase II (KMG-II): from individual species to whole genera.</title>
        <authorList>
            <person name="Goeker M."/>
        </authorList>
    </citation>
    <scope>NUCLEOTIDE SEQUENCE [LARGE SCALE GENOMIC DNA]</scope>
    <source>
        <strain evidence="7 8">DSM 46842</strain>
    </source>
</reference>
<protein>
    <recommendedName>
        <fullName evidence="5">glycine oxidase</fullName>
        <ecNumber evidence="5">1.4.3.19</ecNumber>
    </recommendedName>
</protein>
<evidence type="ECO:0000256" key="3">
    <source>
        <dbReference type="ARBA" id="ARBA00023002"/>
    </source>
</evidence>
<evidence type="ECO:0000313" key="7">
    <source>
        <dbReference type="EMBL" id="TYP86531.1"/>
    </source>
</evidence>
<name>A0A5S5CRM3_9ACTN</name>
<dbReference type="GO" id="GO:0043799">
    <property type="term" value="F:glycine oxidase activity"/>
    <property type="evidence" value="ECO:0007669"/>
    <property type="project" value="UniProtKB-EC"/>
</dbReference>
<dbReference type="UniPathway" id="UPA00060"/>
<dbReference type="PANTHER" id="PTHR13847:SF289">
    <property type="entry name" value="GLYCINE OXIDASE"/>
    <property type="match status" value="1"/>
</dbReference>
<dbReference type="EC" id="1.4.3.19" evidence="5"/>